<dbReference type="GO" id="GO:0004252">
    <property type="term" value="F:serine-type endopeptidase activity"/>
    <property type="evidence" value="ECO:0007669"/>
    <property type="project" value="InterPro"/>
</dbReference>
<keyword evidence="3 8" id="KW-0378">Hydrolase</keyword>
<comment type="caution">
    <text evidence="11">The sequence shown here is derived from an EMBL/GenBank/DDBJ whole genome shotgun (WGS) entry which is preliminary data.</text>
</comment>
<comment type="subcellular location">
    <subcellularLocation>
        <location evidence="1 8">Mitochondrion inner membrane</location>
    </subcellularLocation>
</comment>
<evidence type="ECO:0000256" key="9">
    <source>
        <dbReference type="SAM" id="MobiDB-lite"/>
    </source>
</evidence>
<keyword evidence="4 8" id="KW-0496">Mitochondrion</keyword>
<organism evidence="11 12">
    <name type="scientific">Saitozyma podzolica</name>
    <dbReference type="NCBI Taxonomy" id="1890683"/>
    <lineage>
        <taxon>Eukaryota</taxon>
        <taxon>Fungi</taxon>
        <taxon>Dikarya</taxon>
        <taxon>Basidiomycota</taxon>
        <taxon>Agaricomycotina</taxon>
        <taxon>Tremellomycetes</taxon>
        <taxon>Tremellales</taxon>
        <taxon>Trimorphomycetaceae</taxon>
        <taxon>Saitozyma</taxon>
    </lineage>
</organism>
<dbReference type="STRING" id="1890683.A0A427Y3G9"/>
<dbReference type="PANTHER" id="PTHR12383">
    <property type="entry name" value="PROTEASE FAMILY S26 MITOCHONDRIAL INNER MEMBRANE PROTEASE-RELATED"/>
    <property type="match status" value="1"/>
</dbReference>
<dbReference type="GO" id="GO:0042720">
    <property type="term" value="C:mitochondrial inner membrane peptidase complex"/>
    <property type="evidence" value="ECO:0007669"/>
    <property type="project" value="TreeGrafter"/>
</dbReference>
<name>A0A427Y3G9_9TREE</name>
<dbReference type="InterPro" id="IPR000223">
    <property type="entry name" value="Pept_S26A_signal_pept_1"/>
</dbReference>
<dbReference type="InterPro" id="IPR036286">
    <property type="entry name" value="LexA/Signal_pep-like_sf"/>
</dbReference>
<evidence type="ECO:0000256" key="2">
    <source>
        <dbReference type="ARBA" id="ARBA00022792"/>
    </source>
</evidence>
<evidence type="ECO:0000256" key="5">
    <source>
        <dbReference type="ARBA" id="ARBA00023136"/>
    </source>
</evidence>
<gene>
    <name evidence="11" type="ORF">EHS25_003734</name>
</gene>
<keyword evidence="5" id="KW-0472">Membrane</keyword>
<dbReference type="OrthoDB" id="308440at2759"/>
<feature type="active site" evidence="7">
    <location>
        <position position="114"/>
    </location>
</feature>
<dbReference type="Proteomes" id="UP000279259">
    <property type="component" value="Unassembled WGS sequence"/>
</dbReference>
<dbReference type="GO" id="GO:0006465">
    <property type="term" value="P:signal peptide processing"/>
    <property type="evidence" value="ECO:0007669"/>
    <property type="project" value="InterPro"/>
</dbReference>
<dbReference type="EC" id="3.4.21.-" evidence="8"/>
<dbReference type="SUPFAM" id="SSF51306">
    <property type="entry name" value="LexA/Signal peptidase"/>
    <property type="match status" value="1"/>
</dbReference>
<feature type="active site" evidence="7">
    <location>
        <position position="62"/>
    </location>
</feature>
<dbReference type="GO" id="GO:0006627">
    <property type="term" value="P:protein processing involved in protein targeting to mitochondrion"/>
    <property type="evidence" value="ECO:0007669"/>
    <property type="project" value="TreeGrafter"/>
</dbReference>
<dbReference type="NCBIfam" id="TIGR02227">
    <property type="entry name" value="sigpep_I_bact"/>
    <property type="match status" value="1"/>
</dbReference>
<evidence type="ECO:0000256" key="6">
    <source>
        <dbReference type="ARBA" id="ARBA00038445"/>
    </source>
</evidence>
<dbReference type="InterPro" id="IPR019533">
    <property type="entry name" value="Peptidase_S26"/>
</dbReference>
<keyword evidence="8" id="KW-0645">Protease</keyword>
<proteinExistence type="inferred from homology"/>
<dbReference type="AlphaFoldDB" id="A0A427Y3G9"/>
<dbReference type="InterPro" id="IPR052064">
    <property type="entry name" value="Mito_IMP1_subunit"/>
</dbReference>
<evidence type="ECO:0000259" key="10">
    <source>
        <dbReference type="Pfam" id="PF10502"/>
    </source>
</evidence>
<evidence type="ECO:0000256" key="3">
    <source>
        <dbReference type="ARBA" id="ARBA00022801"/>
    </source>
</evidence>
<dbReference type="PANTHER" id="PTHR12383:SF16">
    <property type="entry name" value="MITOCHONDRIAL INNER MEMBRANE PROTEASE SUBUNIT 1"/>
    <property type="match status" value="1"/>
</dbReference>
<comment type="similarity">
    <text evidence="6">Belongs to the peptidase S26 family. IMP1 subfamily.</text>
</comment>
<keyword evidence="12" id="KW-1185">Reference proteome</keyword>
<reference evidence="11 12" key="1">
    <citation type="submission" date="2018-11" db="EMBL/GenBank/DDBJ databases">
        <title>Genome sequence of Saitozyma podzolica DSM 27192.</title>
        <authorList>
            <person name="Aliyu H."/>
            <person name="Gorte O."/>
            <person name="Ochsenreither K."/>
        </authorList>
    </citation>
    <scope>NUCLEOTIDE SEQUENCE [LARGE SCALE GENOMIC DNA]</scope>
    <source>
        <strain evidence="11 12">DSM 27192</strain>
    </source>
</reference>
<sequence length="234" mass="26057">MSLQPYAVEEARRTMASRFRDVLYRFRPPPLFSTAVRTVQILAGLHLLSTTVAELRICSGFSMLPTLSHDGDCVLVSPLPYWSWFSGSSKIRGPKRGDLVVATSPTDPSATVCKRVIGIEGDLIEVDPRRGGKRKWLKEVDEVHVADEPLGGESGSVSRRLDSEGRPMTSRRKGEEQWVRVPKGHVWLAGDNMSNSTDSRMYGPVPLAIVKGKVLARVYPNFKWLDEPIRKVDG</sequence>
<evidence type="ECO:0000256" key="8">
    <source>
        <dbReference type="RuleBase" id="RU362041"/>
    </source>
</evidence>
<dbReference type="PRINTS" id="PR00727">
    <property type="entry name" value="LEADERPTASE"/>
</dbReference>
<evidence type="ECO:0000256" key="7">
    <source>
        <dbReference type="PIRSR" id="PIRSR600223-1"/>
    </source>
</evidence>
<evidence type="ECO:0000256" key="4">
    <source>
        <dbReference type="ARBA" id="ARBA00023128"/>
    </source>
</evidence>
<keyword evidence="2 8" id="KW-0999">Mitochondrion inner membrane</keyword>
<dbReference type="Gene3D" id="2.10.109.10">
    <property type="entry name" value="Umud Fragment, subunit A"/>
    <property type="match status" value="1"/>
</dbReference>
<dbReference type="CDD" id="cd06530">
    <property type="entry name" value="S26_SPase_I"/>
    <property type="match status" value="1"/>
</dbReference>
<protein>
    <recommendedName>
        <fullName evidence="8">Mitochondrial inner membrane protease subunit</fullName>
        <ecNumber evidence="8">3.4.21.-</ecNumber>
    </recommendedName>
</protein>
<feature type="region of interest" description="Disordered" evidence="9">
    <location>
        <begin position="148"/>
        <end position="176"/>
    </location>
</feature>
<dbReference type="Pfam" id="PF10502">
    <property type="entry name" value="Peptidase_S26"/>
    <property type="match status" value="1"/>
</dbReference>
<evidence type="ECO:0000313" key="11">
    <source>
        <dbReference type="EMBL" id="RSH85595.1"/>
    </source>
</evidence>
<feature type="domain" description="Peptidase S26" evidence="10">
    <location>
        <begin position="35"/>
        <end position="218"/>
    </location>
</feature>
<dbReference type="EMBL" id="RSCD01000019">
    <property type="protein sequence ID" value="RSH85595.1"/>
    <property type="molecule type" value="Genomic_DNA"/>
</dbReference>
<accession>A0A427Y3G9</accession>
<evidence type="ECO:0000256" key="1">
    <source>
        <dbReference type="ARBA" id="ARBA00004273"/>
    </source>
</evidence>
<evidence type="ECO:0000313" key="12">
    <source>
        <dbReference type="Proteomes" id="UP000279259"/>
    </source>
</evidence>